<accession>A0ABV9XZ71</accession>
<gene>
    <name evidence="2" type="ORF">ACFPFM_18370</name>
</gene>
<proteinExistence type="predicted"/>
<comment type="caution">
    <text evidence="2">The sequence shown here is derived from an EMBL/GenBank/DDBJ whole genome shotgun (WGS) entry which is preliminary data.</text>
</comment>
<evidence type="ECO:0000259" key="1">
    <source>
        <dbReference type="Pfam" id="PF13676"/>
    </source>
</evidence>
<dbReference type="Gene3D" id="3.40.50.10140">
    <property type="entry name" value="Toll/interleukin-1 receptor homology (TIR) domain"/>
    <property type="match status" value="1"/>
</dbReference>
<dbReference type="InterPro" id="IPR000157">
    <property type="entry name" value="TIR_dom"/>
</dbReference>
<protein>
    <submittedName>
        <fullName evidence="2">TIR domain-containing protein</fullName>
    </submittedName>
</protein>
<reference evidence="3" key="1">
    <citation type="journal article" date="2019" name="Int. J. Syst. Evol. Microbiol.">
        <title>The Global Catalogue of Microorganisms (GCM) 10K type strain sequencing project: providing services to taxonomists for standard genome sequencing and annotation.</title>
        <authorList>
            <consortium name="The Broad Institute Genomics Platform"/>
            <consortium name="The Broad Institute Genome Sequencing Center for Infectious Disease"/>
            <person name="Wu L."/>
            <person name="Ma J."/>
        </authorList>
    </citation>
    <scope>NUCLEOTIDE SEQUENCE [LARGE SCALE GENOMIC DNA]</scope>
    <source>
        <strain evidence="3">KCTC 12848</strain>
    </source>
</reference>
<dbReference type="SUPFAM" id="SSF52200">
    <property type="entry name" value="Toll/Interleukin receptor TIR domain"/>
    <property type="match status" value="1"/>
</dbReference>
<dbReference type="Proteomes" id="UP001595833">
    <property type="component" value="Unassembled WGS sequence"/>
</dbReference>
<name>A0ABV9XZ71_9PSEU</name>
<sequence length="163" mass="18189">MAATTVRVFLSWCHRDADAKTALLTRLLPALGLFTDLRVEWWEDSHLTCGEKFAPAILDRVAEADFGLLLVTTDYLVSPFIREHELSRFAGPGADRDALPVRLAPLPPFGSEIDLGGLSELTMFSLDGRAYTETTGPRRTRFGIELAASIRRRALNLNRYRAL</sequence>
<dbReference type="EMBL" id="JBHSJB010000016">
    <property type="protein sequence ID" value="MFC5055715.1"/>
    <property type="molecule type" value="Genomic_DNA"/>
</dbReference>
<dbReference type="InterPro" id="IPR035897">
    <property type="entry name" value="Toll_tir_struct_dom_sf"/>
</dbReference>
<evidence type="ECO:0000313" key="3">
    <source>
        <dbReference type="Proteomes" id="UP001595833"/>
    </source>
</evidence>
<dbReference type="RefSeq" id="WP_344040106.1">
    <property type="nucleotide sequence ID" value="NZ_BAAAKE010000020.1"/>
</dbReference>
<organism evidence="2 3">
    <name type="scientific">Saccharothrix xinjiangensis</name>
    <dbReference type="NCBI Taxonomy" id="204798"/>
    <lineage>
        <taxon>Bacteria</taxon>
        <taxon>Bacillati</taxon>
        <taxon>Actinomycetota</taxon>
        <taxon>Actinomycetes</taxon>
        <taxon>Pseudonocardiales</taxon>
        <taxon>Pseudonocardiaceae</taxon>
        <taxon>Saccharothrix</taxon>
    </lineage>
</organism>
<dbReference type="Pfam" id="PF13676">
    <property type="entry name" value="TIR_2"/>
    <property type="match status" value="1"/>
</dbReference>
<evidence type="ECO:0000313" key="2">
    <source>
        <dbReference type="EMBL" id="MFC5055715.1"/>
    </source>
</evidence>
<keyword evidence="3" id="KW-1185">Reference proteome</keyword>
<feature type="domain" description="TIR" evidence="1">
    <location>
        <begin position="8"/>
        <end position="109"/>
    </location>
</feature>